<protein>
    <recommendedName>
        <fullName evidence="1">Amidase domain-containing protein</fullName>
    </recommendedName>
</protein>
<accession>A0A4V0YYC1</accession>
<dbReference type="KEGG" id="kbs:EPA93_06655"/>
<dbReference type="GO" id="GO:0017064">
    <property type="term" value="F:fatty acid amide hydrolase activity"/>
    <property type="evidence" value="ECO:0007669"/>
    <property type="project" value="TreeGrafter"/>
</dbReference>
<evidence type="ECO:0000313" key="3">
    <source>
        <dbReference type="Proteomes" id="UP000290365"/>
    </source>
</evidence>
<organism evidence="2 3">
    <name type="scientific">Ktedonosporobacter rubrisoli</name>
    <dbReference type="NCBI Taxonomy" id="2509675"/>
    <lineage>
        <taxon>Bacteria</taxon>
        <taxon>Bacillati</taxon>
        <taxon>Chloroflexota</taxon>
        <taxon>Ktedonobacteria</taxon>
        <taxon>Ktedonobacterales</taxon>
        <taxon>Ktedonosporobacteraceae</taxon>
        <taxon>Ktedonosporobacter</taxon>
    </lineage>
</organism>
<dbReference type="EMBL" id="CP035758">
    <property type="protein sequence ID" value="QBD75701.1"/>
    <property type="molecule type" value="Genomic_DNA"/>
</dbReference>
<feature type="domain" description="Amidase" evidence="1">
    <location>
        <begin position="81"/>
        <end position="201"/>
    </location>
</feature>
<dbReference type="AlphaFoldDB" id="A0A4V0YYC1"/>
<gene>
    <name evidence="2" type="ORF">EPA93_06655</name>
</gene>
<dbReference type="PANTHER" id="PTHR45847">
    <property type="entry name" value="FATTY ACID AMIDE HYDROLASE"/>
    <property type="match status" value="1"/>
</dbReference>
<reference evidence="2 3" key="1">
    <citation type="submission" date="2019-01" db="EMBL/GenBank/DDBJ databases">
        <title>Ktedonosporobacter rubrisoli SCAWS-G2.</title>
        <authorList>
            <person name="Huang Y."/>
            <person name="Yan B."/>
        </authorList>
    </citation>
    <scope>NUCLEOTIDE SEQUENCE [LARGE SCALE GENOMIC DNA]</scope>
    <source>
        <strain evidence="2 3">SCAWS-G2</strain>
    </source>
</reference>
<proteinExistence type="predicted"/>
<dbReference type="Gene3D" id="3.90.1300.10">
    <property type="entry name" value="Amidase signature (AS) domain"/>
    <property type="match status" value="1"/>
</dbReference>
<dbReference type="GO" id="GO:0004040">
    <property type="term" value="F:amidase activity"/>
    <property type="evidence" value="ECO:0007669"/>
    <property type="project" value="TreeGrafter"/>
</dbReference>
<dbReference type="PANTHER" id="PTHR45847:SF6">
    <property type="entry name" value="FATTY ACID AMIDE HYDROLASE"/>
    <property type="match status" value="1"/>
</dbReference>
<dbReference type="InterPro" id="IPR052096">
    <property type="entry name" value="Endocannabinoid_amidase"/>
</dbReference>
<dbReference type="OrthoDB" id="5175573at2"/>
<dbReference type="InterPro" id="IPR036928">
    <property type="entry name" value="AS_sf"/>
</dbReference>
<dbReference type="SUPFAM" id="SSF75304">
    <property type="entry name" value="Amidase signature (AS) enzymes"/>
    <property type="match status" value="1"/>
</dbReference>
<dbReference type="GO" id="GO:0009062">
    <property type="term" value="P:fatty acid catabolic process"/>
    <property type="evidence" value="ECO:0007669"/>
    <property type="project" value="TreeGrafter"/>
</dbReference>
<dbReference type="Proteomes" id="UP000290365">
    <property type="component" value="Chromosome"/>
</dbReference>
<dbReference type="Pfam" id="PF01425">
    <property type="entry name" value="Amidase"/>
    <property type="match status" value="1"/>
</dbReference>
<keyword evidence="3" id="KW-1185">Reference proteome</keyword>
<sequence>MACFRLLQRFAALWRRRRRSCAHVALSLSPGARPTVAKAARLFVGLRSADGFVGYKRLLGDDPLDRSIAAALQSLPGAVSVDQYWQMVEERNQYCQRFLSALDAQRFDALLCPPYALPAPTHESSGALNVTNAGSYAILYNLLGFAAGVAPVTRVQPGEESERSVGNDSLERAAQAVEMNSAGLPVGVQVAARPWREDIVLALMEALEEKTAVGMPIWKDSQFA</sequence>
<name>A0A4V0YYC1_KTERU</name>
<evidence type="ECO:0000313" key="2">
    <source>
        <dbReference type="EMBL" id="QBD75701.1"/>
    </source>
</evidence>
<evidence type="ECO:0000259" key="1">
    <source>
        <dbReference type="Pfam" id="PF01425"/>
    </source>
</evidence>
<dbReference type="InterPro" id="IPR023631">
    <property type="entry name" value="Amidase_dom"/>
</dbReference>